<keyword evidence="6" id="KW-0418">Kinase</keyword>
<evidence type="ECO:0000256" key="5">
    <source>
        <dbReference type="ARBA" id="ARBA00022741"/>
    </source>
</evidence>
<evidence type="ECO:0000256" key="3">
    <source>
        <dbReference type="ARBA" id="ARBA00022553"/>
    </source>
</evidence>
<sequence>MEVRDFLAGLLFAYIPVILCEFWYTRRTHASAARYLTSSGLVISIGVFSSLCTLFTFQIGPGTPLNFALVCLSWGFFLLSWTRALISLAIYILCQVILSFAIHIDKGESANEAIHIVISELNHSILTVVVFAILMSLTSWILRNQPAFHRGMGIVIALCGYGAFDYVYTMRMLMRAPLHLSNFAWFLAIVGAAVAMAVRVTVGGYNAHIMAKNQMRLEKSELVSQLAASVAHEIRNPITVVRGFTQLLASKEYDRDTTMGFYTTMVDELDRAESIIGEYLNIAKPPLGDDETDVDLPVLLKGAVQALKPYALDKNVDLHLTLRAEVMIRGNYSTVLQVMINVIKNAIEACADVDSASVVIELNKVKTNAELKVVDTGSGMSKTTLEKLGQPYYSTKSQGTGLGLTLAYKVIHELGGGIFVDSEEGRGTTFSIVLPLAENALRRTATTGFVHLETDS</sequence>
<dbReference type="Pfam" id="PF02518">
    <property type="entry name" value="HATPase_c"/>
    <property type="match status" value="1"/>
</dbReference>
<name>A0ABW4JK03_9BACL</name>
<keyword evidence="9" id="KW-0812">Transmembrane</keyword>
<dbReference type="InterPro" id="IPR004358">
    <property type="entry name" value="Sig_transdc_His_kin-like_C"/>
</dbReference>
<feature type="transmembrane region" description="Helical" evidence="9">
    <location>
        <begin position="154"/>
        <end position="171"/>
    </location>
</feature>
<feature type="transmembrane region" description="Helical" evidence="9">
    <location>
        <begin position="6"/>
        <end position="24"/>
    </location>
</feature>
<evidence type="ECO:0000259" key="10">
    <source>
        <dbReference type="PROSITE" id="PS50109"/>
    </source>
</evidence>
<evidence type="ECO:0000256" key="9">
    <source>
        <dbReference type="SAM" id="Phobius"/>
    </source>
</evidence>
<keyword evidence="4" id="KW-0808">Transferase</keyword>
<feature type="transmembrane region" description="Helical" evidence="9">
    <location>
        <begin position="88"/>
        <end position="104"/>
    </location>
</feature>
<dbReference type="Pfam" id="PF00512">
    <property type="entry name" value="HisKA"/>
    <property type="match status" value="1"/>
</dbReference>
<dbReference type="Gene3D" id="1.10.287.130">
    <property type="match status" value="1"/>
</dbReference>
<keyword evidence="12" id="KW-1185">Reference proteome</keyword>
<dbReference type="EMBL" id="JBHUCX010000044">
    <property type="protein sequence ID" value="MFD1676164.1"/>
    <property type="molecule type" value="Genomic_DNA"/>
</dbReference>
<dbReference type="PROSITE" id="PS50109">
    <property type="entry name" value="HIS_KIN"/>
    <property type="match status" value="1"/>
</dbReference>
<dbReference type="PRINTS" id="PR00344">
    <property type="entry name" value="BCTRLSENSOR"/>
</dbReference>
<keyword evidence="3" id="KW-0597">Phosphoprotein</keyword>
<comment type="caution">
    <text evidence="11">The sequence shown here is derived from an EMBL/GenBank/DDBJ whole genome shotgun (WGS) entry which is preliminary data.</text>
</comment>
<accession>A0ABW4JK03</accession>
<evidence type="ECO:0000256" key="6">
    <source>
        <dbReference type="ARBA" id="ARBA00022777"/>
    </source>
</evidence>
<dbReference type="SUPFAM" id="SSF55874">
    <property type="entry name" value="ATPase domain of HSP90 chaperone/DNA topoisomerase II/histidine kinase"/>
    <property type="match status" value="1"/>
</dbReference>
<dbReference type="InterPro" id="IPR005467">
    <property type="entry name" value="His_kinase_dom"/>
</dbReference>
<feature type="transmembrane region" description="Helical" evidence="9">
    <location>
        <begin position="183"/>
        <end position="207"/>
    </location>
</feature>
<evidence type="ECO:0000256" key="8">
    <source>
        <dbReference type="ARBA" id="ARBA00023012"/>
    </source>
</evidence>
<comment type="catalytic activity">
    <reaction evidence="1">
        <text>ATP + protein L-histidine = ADP + protein N-phospho-L-histidine.</text>
        <dbReference type="EC" id="2.7.13.3"/>
    </reaction>
</comment>
<proteinExistence type="predicted"/>
<protein>
    <recommendedName>
        <fullName evidence="2">histidine kinase</fullName>
        <ecNumber evidence="2">2.7.13.3</ecNumber>
    </recommendedName>
</protein>
<evidence type="ECO:0000256" key="7">
    <source>
        <dbReference type="ARBA" id="ARBA00022840"/>
    </source>
</evidence>
<dbReference type="InterPro" id="IPR036890">
    <property type="entry name" value="HATPase_C_sf"/>
</dbReference>
<dbReference type="SMART" id="SM00387">
    <property type="entry name" value="HATPase_c"/>
    <property type="match status" value="1"/>
</dbReference>
<keyword evidence="8" id="KW-0902">Two-component regulatory system</keyword>
<keyword evidence="9" id="KW-0472">Membrane</keyword>
<dbReference type="GO" id="GO:0005524">
    <property type="term" value="F:ATP binding"/>
    <property type="evidence" value="ECO:0007669"/>
    <property type="project" value="UniProtKB-KW"/>
</dbReference>
<dbReference type="EC" id="2.7.13.3" evidence="2"/>
<dbReference type="CDD" id="cd00082">
    <property type="entry name" value="HisKA"/>
    <property type="match status" value="1"/>
</dbReference>
<keyword evidence="5" id="KW-0547">Nucleotide-binding</keyword>
<dbReference type="Gene3D" id="3.30.565.10">
    <property type="entry name" value="Histidine kinase-like ATPase, C-terminal domain"/>
    <property type="match status" value="1"/>
</dbReference>
<keyword evidence="9" id="KW-1133">Transmembrane helix</keyword>
<feature type="transmembrane region" description="Helical" evidence="9">
    <location>
        <begin position="36"/>
        <end position="57"/>
    </location>
</feature>
<evidence type="ECO:0000256" key="4">
    <source>
        <dbReference type="ARBA" id="ARBA00022679"/>
    </source>
</evidence>
<dbReference type="PANTHER" id="PTHR43065">
    <property type="entry name" value="SENSOR HISTIDINE KINASE"/>
    <property type="match status" value="1"/>
</dbReference>
<dbReference type="InterPro" id="IPR003661">
    <property type="entry name" value="HisK_dim/P_dom"/>
</dbReference>
<dbReference type="InterPro" id="IPR003594">
    <property type="entry name" value="HATPase_dom"/>
</dbReference>
<dbReference type="SUPFAM" id="SSF47384">
    <property type="entry name" value="Homodimeric domain of signal transducing histidine kinase"/>
    <property type="match status" value="1"/>
</dbReference>
<evidence type="ECO:0000256" key="1">
    <source>
        <dbReference type="ARBA" id="ARBA00000085"/>
    </source>
</evidence>
<gene>
    <name evidence="11" type="ORF">ACFSB2_15775</name>
</gene>
<dbReference type="InterPro" id="IPR036097">
    <property type="entry name" value="HisK_dim/P_sf"/>
</dbReference>
<evidence type="ECO:0000313" key="11">
    <source>
        <dbReference type="EMBL" id="MFD1676164.1"/>
    </source>
</evidence>
<dbReference type="Proteomes" id="UP001597079">
    <property type="component" value="Unassembled WGS sequence"/>
</dbReference>
<dbReference type="RefSeq" id="WP_377944054.1">
    <property type="nucleotide sequence ID" value="NZ_JBHUCX010000044.1"/>
</dbReference>
<feature type="transmembrane region" description="Helical" evidence="9">
    <location>
        <begin position="124"/>
        <end position="142"/>
    </location>
</feature>
<organism evidence="11 12">
    <name type="scientific">Alicyclobacillus fodiniaquatilis</name>
    <dbReference type="NCBI Taxonomy" id="1661150"/>
    <lineage>
        <taxon>Bacteria</taxon>
        <taxon>Bacillati</taxon>
        <taxon>Bacillota</taxon>
        <taxon>Bacilli</taxon>
        <taxon>Bacillales</taxon>
        <taxon>Alicyclobacillaceae</taxon>
        <taxon>Alicyclobacillus</taxon>
    </lineage>
</organism>
<evidence type="ECO:0000256" key="2">
    <source>
        <dbReference type="ARBA" id="ARBA00012438"/>
    </source>
</evidence>
<dbReference type="SMART" id="SM00388">
    <property type="entry name" value="HisKA"/>
    <property type="match status" value="1"/>
</dbReference>
<dbReference type="PANTHER" id="PTHR43065:SF46">
    <property type="entry name" value="C4-DICARBOXYLATE TRANSPORT SENSOR PROTEIN DCTB"/>
    <property type="match status" value="1"/>
</dbReference>
<evidence type="ECO:0000313" key="12">
    <source>
        <dbReference type="Proteomes" id="UP001597079"/>
    </source>
</evidence>
<reference evidence="12" key="1">
    <citation type="journal article" date="2019" name="Int. J. Syst. Evol. Microbiol.">
        <title>The Global Catalogue of Microorganisms (GCM) 10K type strain sequencing project: providing services to taxonomists for standard genome sequencing and annotation.</title>
        <authorList>
            <consortium name="The Broad Institute Genomics Platform"/>
            <consortium name="The Broad Institute Genome Sequencing Center for Infectious Disease"/>
            <person name="Wu L."/>
            <person name="Ma J."/>
        </authorList>
    </citation>
    <scope>NUCLEOTIDE SEQUENCE [LARGE SCALE GENOMIC DNA]</scope>
    <source>
        <strain evidence="12">CGMCC 1.12286</strain>
    </source>
</reference>
<keyword evidence="7 11" id="KW-0067">ATP-binding</keyword>
<feature type="domain" description="Histidine kinase" evidence="10">
    <location>
        <begin position="229"/>
        <end position="438"/>
    </location>
</feature>